<dbReference type="InterPro" id="IPR014710">
    <property type="entry name" value="RmlC-like_jellyroll"/>
</dbReference>
<comment type="caution">
    <text evidence="8">The sequence shown here is derived from an EMBL/GenBank/DDBJ whole genome shotgun (WGS) entry which is preliminary data.</text>
</comment>
<evidence type="ECO:0000313" key="8">
    <source>
        <dbReference type="EMBL" id="OAN54658.1"/>
    </source>
</evidence>
<evidence type="ECO:0000313" key="9">
    <source>
        <dbReference type="Proteomes" id="UP000078428"/>
    </source>
</evidence>
<organism evidence="8 9">
    <name type="scientific">Paramagnetospirillum marisnigri</name>
    <dbReference type="NCBI Taxonomy" id="1285242"/>
    <lineage>
        <taxon>Bacteria</taxon>
        <taxon>Pseudomonadati</taxon>
        <taxon>Pseudomonadota</taxon>
        <taxon>Alphaproteobacteria</taxon>
        <taxon>Rhodospirillales</taxon>
        <taxon>Magnetospirillaceae</taxon>
        <taxon>Paramagnetospirillum</taxon>
    </lineage>
</organism>
<keyword evidence="7" id="KW-0413">Isomerase</keyword>
<dbReference type="AlphaFoldDB" id="A0A178MWM0"/>
<reference evidence="8 9" key="1">
    <citation type="submission" date="2016-04" db="EMBL/GenBank/DDBJ databases">
        <title>Draft genome sequence of freshwater magnetotactic bacteria Magnetospirillum marisnigri SP-1 and Magnetospirillum moscoviense BB-1.</title>
        <authorList>
            <person name="Koziaeva V."/>
            <person name="Dziuba M.V."/>
            <person name="Ivanov T.M."/>
            <person name="Kuznetsov B."/>
            <person name="Grouzdev D.S."/>
        </authorList>
    </citation>
    <scope>NUCLEOTIDE SEQUENCE [LARGE SCALE GENOMIC DNA]</scope>
    <source>
        <strain evidence="8 9">SP-1</strain>
    </source>
</reference>
<evidence type="ECO:0000256" key="6">
    <source>
        <dbReference type="PIRSR" id="PIRSR600888-3"/>
    </source>
</evidence>
<proteinExistence type="inferred from homology"/>
<dbReference type="OrthoDB" id="9800680at2"/>
<evidence type="ECO:0000256" key="1">
    <source>
        <dbReference type="ARBA" id="ARBA00001298"/>
    </source>
</evidence>
<dbReference type="InterPro" id="IPR000888">
    <property type="entry name" value="RmlC-like"/>
</dbReference>
<dbReference type="GO" id="GO:0019305">
    <property type="term" value="P:dTDP-rhamnose biosynthetic process"/>
    <property type="evidence" value="ECO:0007669"/>
    <property type="project" value="UniProtKB-UniRule"/>
</dbReference>
<accession>A0A178MWM0</accession>
<dbReference type="NCBIfam" id="TIGR01221">
    <property type="entry name" value="rmlC"/>
    <property type="match status" value="1"/>
</dbReference>
<dbReference type="EC" id="5.1.3.13" evidence="3 7"/>
<feature type="active site" description="Proton acceptor" evidence="5">
    <location>
        <position position="61"/>
    </location>
</feature>
<dbReference type="Proteomes" id="UP000078428">
    <property type="component" value="Unassembled WGS sequence"/>
</dbReference>
<name>A0A178MWM0_9PROT</name>
<comment type="similarity">
    <text evidence="7">Belongs to the dTDP-4-dehydrorhamnose 3,5-epimerase family.</text>
</comment>
<comment type="pathway">
    <text evidence="7">Carbohydrate biosynthesis; dTDP-L-rhamnose biosynthesis.</text>
</comment>
<dbReference type="GO" id="GO:0000271">
    <property type="term" value="P:polysaccharide biosynthetic process"/>
    <property type="evidence" value="ECO:0007669"/>
    <property type="project" value="TreeGrafter"/>
</dbReference>
<keyword evidence="9" id="KW-1185">Reference proteome</keyword>
<sequence length="184" mass="20623">MNVLTTTLSGLLLLEPKTFGDSRGRFFESWNDRRFREAGIAESFVQDNVSVSSGRVVRGFHFQRRFPQGQLVFLTEGAILDVCLDIRPGSATFGKWESFELTAETARQVYMPPGFAHGFALLSERATVHYKCTDYYRPDDEGGIVWNDPTLAVPWPIADPVISARDAAFPSFAEHCRRLEAEGA</sequence>
<dbReference type="GO" id="GO:0005829">
    <property type="term" value="C:cytosol"/>
    <property type="evidence" value="ECO:0007669"/>
    <property type="project" value="TreeGrafter"/>
</dbReference>
<evidence type="ECO:0000256" key="4">
    <source>
        <dbReference type="ARBA" id="ARBA00019595"/>
    </source>
</evidence>
<comment type="catalytic activity">
    <reaction evidence="1 7">
        <text>dTDP-4-dehydro-6-deoxy-alpha-D-glucose = dTDP-4-dehydro-beta-L-rhamnose</text>
        <dbReference type="Rhea" id="RHEA:16969"/>
        <dbReference type="ChEBI" id="CHEBI:57649"/>
        <dbReference type="ChEBI" id="CHEBI:62830"/>
        <dbReference type="EC" id="5.1.3.13"/>
    </reaction>
</comment>
<feature type="active site" description="Proton donor" evidence="5">
    <location>
        <position position="130"/>
    </location>
</feature>
<dbReference type="Pfam" id="PF00908">
    <property type="entry name" value="dTDP_sugar_isom"/>
    <property type="match status" value="1"/>
</dbReference>
<dbReference type="STRING" id="1285242.A6A04_12090"/>
<comment type="subunit">
    <text evidence="7">Homodimer.</text>
</comment>
<dbReference type="GO" id="GO:0008830">
    <property type="term" value="F:dTDP-4-dehydrorhamnose 3,5-epimerase activity"/>
    <property type="evidence" value="ECO:0007669"/>
    <property type="project" value="UniProtKB-UniRule"/>
</dbReference>
<dbReference type="Gene3D" id="2.60.120.10">
    <property type="entry name" value="Jelly Rolls"/>
    <property type="match status" value="1"/>
</dbReference>
<protein>
    <recommendedName>
        <fullName evidence="4 7">dTDP-4-dehydrorhamnose 3,5-epimerase</fullName>
        <ecNumber evidence="3 7">5.1.3.13</ecNumber>
    </recommendedName>
    <alternativeName>
        <fullName evidence="7">Thymidine diphospho-4-keto-rhamnose 3,5-epimerase</fullName>
    </alternativeName>
</protein>
<feature type="site" description="Participates in a stacking interaction with the thymidine ring of dTDP-4-oxo-6-deoxyglucose" evidence="6">
    <location>
        <position position="136"/>
    </location>
</feature>
<dbReference type="RefSeq" id="WP_068489584.1">
    <property type="nucleotide sequence ID" value="NZ_LWQT01000028.1"/>
</dbReference>
<comment type="function">
    <text evidence="2 7">Catalyzes the epimerization of the C3' and C5'positions of dTDP-6-deoxy-D-xylo-4-hexulose, forming dTDP-6-deoxy-L-lyxo-4-hexulose.</text>
</comment>
<dbReference type="CDD" id="cd00438">
    <property type="entry name" value="cupin_RmlC"/>
    <property type="match status" value="1"/>
</dbReference>
<evidence type="ECO:0000256" key="2">
    <source>
        <dbReference type="ARBA" id="ARBA00001997"/>
    </source>
</evidence>
<dbReference type="InterPro" id="IPR011051">
    <property type="entry name" value="RmlC_Cupin_sf"/>
</dbReference>
<evidence type="ECO:0000256" key="5">
    <source>
        <dbReference type="PIRSR" id="PIRSR600888-1"/>
    </source>
</evidence>
<evidence type="ECO:0000256" key="3">
    <source>
        <dbReference type="ARBA" id="ARBA00012098"/>
    </source>
</evidence>
<evidence type="ECO:0000256" key="7">
    <source>
        <dbReference type="RuleBase" id="RU364069"/>
    </source>
</evidence>
<dbReference type="EMBL" id="LWQT01000028">
    <property type="protein sequence ID" value="OAN54658.1"/>
    <property type="molecule type" value="Genomic_DNA"/>
</dbReference>
<dbReference type="PANTHER" id="PTHR21047">
    <property type="entry name" value="DTDP-6-DEOXY-D-GLUCOSE-3,5 EPIMERASE"/>
    <property type="match status" value="1"/>
</dbReference>
<dbReference type="UniPathway" id="UPA00124"/>
<gene>
    <name evidence="8" type="ORF">A6A04_12090</name>
</gene>
<dbReference type="PANTHER" id="PTHR21047:SF2">
    <property type="entry name" value="THYMIDINE DIPHOSPHO-4-KETO-RHAMNOSE 3,5-EPIMERASE"/>
    <property type="match status" value="1"/>
</dbReference>
<dbReference type="SUPFAM" id="SSF51182">
    <property type="entry name" value="RmlC-like cupins"/>
    <property type="match status" value="1"/>
</dbReference>